<feature type="domain" description="PABS" evidence="5">
    <location>
        <begin position="1"/>
        <end position="239"/>
    </location>
</feature>
<protein>
    <submittedName>
        <fullName evidence="6">Fused MFS/spermidine synthase</fullName>
    </submittedName>
</protein>
<evidence type="ECO:0000256" key="3">
    <source>
        <dbReference type="ARBA" id="ARBA00023115"/>
    </source>
</evidence>
<dbReference type="SUPFAM" id="SSF53335">
    <property type="entry name" value="S-adenosyl-L-methionine-dependent methyltransferases"/>
    <property type="match status" value="1"/>
</dbReference>
<dbReference type="GO" id="GO:0016740">
    <property type="term" value="F:transferase activity"/>
    <property type="evidence" value="ECO:0007669"/>
    <property type="project" value="UniProtKB-UniRule"/>
</dbReference>
<dbReference type="InterPro" id="IPR030374">
    <property type="entry name" value="PABS"/>
</dbReference>
<evidence type="ECO:0000259" key="5">
    <source>
        <dbReference type="PROSITE" id="PS51006"/>
    </source>
</evidence>
<dbReference type="PROSITE" id="PS51006">
    <property type="entry name" value="PABS_2"/>
    <property type="match status" value="1"/>
</dbReference>
<feature type="active site" description="Proton acceptor" evidence="4">
    <location>
        <position position="161"/>
    </location>
</feature>
<keyword evidence="2 4" id="KW-0808">Transferase</keyword>
<evidence type="ECO:0000313" key="6">
    <source>
        <dbReference type="EMBL" id="MBC3863266.1"/>
    </source>
</evidence>
<dbReference type="Proteomes" id="UP000634011">
    <property type="component" value="Unassembled WGS sequence"/>
</dbReference>
<keyword evidence="3 4" id="KW-0620">Polyamine biosynthesis</keyword>
<dbReference type="AlphaFoldDB" id="A0A923HFV2"/>
<accession>A0A923HFV2</accession>
<dbReference type="PANTHER" id="PTHR43317:SF1">
    <property type="entry name" value="THERMOSPERMINE SYNTHASE ACAULIS5"/>
    <property type="match status" value="1"/>
</dbReference>
<keyword evidence="7" id="KW-1185">Reference proteome</keyword>
<reference evidence="6" key="1">
    <citation type="submission" date="2020-08" db="EMBL/GenBank/DDBJ databases">
        <title>Novel species isolated from subtropical streams in China.</title>
        <authorList>
            <person name="Lu H."/>
        </authorList>
    </citation>
    <scope>NUCLEOTIDE SEQUENCE</scope>
    <source>
        <strain evidence="6">KACC 12607</strain>
    </source>
</reference>
<name>A0A923HFV2_9BURK</name>
<dbReference type="RefSeq" id="WP_186913207.1">
    <property type="nucleotide sequence ID" value="NZ_JACOFV010000013.1"/>
</dbReference>
<evidence type="ECO:0000256" key="4">
    <source>
        <dbReference type="PROSITE-ProRule" id="PRU00354"/>
    </source>
</evidence>
<dbReference type="Pfam" id="PF01564">
    <property type="entry name" value="Spermine_synth"/>
    <property type="match status" value="1"/>
</dbReference>
<dbReference type="EMBL" id="JACOFV010000013">
    <property type="protein sequence ID" value="MBC3863266.1"/>
    <property type="molecule type" value="Genomic_DNA"/>
</dbReference>
<dbReference type="InterPro" id="IPR029063">
    <property type="entry name" value="SAM-dependent_MTases_sf"/>
</dbReference>
<dbReference type="GO" id="GO:0006596">
    <property type="term" value="P:polyamine biosynthetic process"/>
    <property type="evidence" value="ECO:0007669"/>
    <property type="project" value="UniProtKB-UniRule"/>
</dbReference>
<comment type="caution">
    <text evidence="6">The sequence shown here is derived from an EMBL/GenBank/DDBJ whole genome shotgun (WGS) entry which is preliminary data.</text>
</comment>
<evidence type="ECO:0000313" key="7">
    <source>
        <dbReference type="Proteomes" id="UP000634011"/>
    </source>
</evidence>
<sequence>MAKARQSLSRLFLNKPSTEELQHQATLKGLAEAAAGKPFILNDEPLRMMYLTPTCMQSVMRIDQPDQLLCAYSRAMMGFLLFNPNPKHIILIGLGGGSLVKYCYQNLPDCRITAVEINADVIAMRRQFMIPDDDARLRIIHADAVEWLPQQECNADVIFLDAYDIHGLVPSLNSAQFYANCYRQLNHSGVLVANVWGKPSVLTPMLTMLHQQFSNNVWWIKSADSYNLLVYAVKHMSRDFEQLHAIEKDSALHLNHPTLDLQWLTNNLQSIQDQRFKPTSENSKNLLQEELIKRLRTVLVHDGNVPQSYTEFKSLILNLDAASRFV</sequence>
<dbReference type="PANTHER" id="PTHR43317">
    <property type="entry name" value="THERMOSPERMINE SYNTHASE ACAULIS5"/>
    <property type="match status" value="1"/>
</dbReference>
<organism evidence="6 7">
    <name type="scientific">Undibacterium jejuense</name>
    <dbReference type="NCBI Taxonomy" id="1344949"/>
    <lineage>
        <taxon>Bacteria</taxon>
        <taxon>Pseudomonadati</taxon>
        <taxon>Pseudomonadota</taxon>
        <taxon>Betaproteobacteria</taxon>
        <taxon>Burkholderiales</taxon>
        <taxon>Oxalobacteraceae</taxon>
        <taxon>Undibacterium</taxon>
    </lineage>
</organism>
<evidence type="ECO:0000256" key="2">
    <source>
        <dbReference type="ARBA" id="ARBA00022679"/>
    </source>
</evidence>
<comment type="similarity">
    <text evidence="1">Belongs to the spermidine/spermine synthase family.</text>
</comment>
<gene>
    <name evidence="6" type="ORF">H8K32_14255</name>
</gene>
<dbReference type="Gene3D" id="3.40.50.150">
    <property type="entry name" value="Vaccinia Virus protein VP39"/>
    <property type="match status" value="1"/>
</dbReference>
<evidence type="ECO:0000256" key="1">
    <source>
        <dbReference type="ARBA" id="ARBA00007867"/>
    </source>
</evidence>
<dbReference type="NCBIfam" id="NF037959">
    <property type="entry name" value="MFS_SpdSyn"/>
    <property type="match status" value="1"/>
</dbReference>
<dbReference type="CDD" id="cd02440">
    <property type="entry name" value="AdoMet_MTases"/>
    <property type="match status" value="1"/>
</dbReference>
<proteinExistence type="inferred from homology"/>